<evidence type="ECO:0000256" key="8">
    <source>
        <dbReference type="ARBA" id="ARBA00022803"/>
    </source>
</evidence>
<evidence type="ECO:0000256" key="12">
    <source>
        <dbReference type="SAM" id="MobiDB-lite"/>
    </source>
</evidence>
<evidence type="ECO:0000259" key="13">
    <source>
        <dbReference type="SMART" id="SM01000"/>
    </source>
</evidence>
<accession>A0AAV9Y1K0</accession>
<dbReference type="Pfam" id="PF07719">
    <property type="entry name" value="TPR_2"/>
    <property type="match status" value="1"/>
</dbReference>
<dbReference type="Pfam" id="PF09229">
    <property type="entry name" value="Aha1_N"/>
    <property type="match status" value="1"/>
</dbReference>
<dbReference type="EMBL" id="JAWDEY010000008">
    <property type="protein sequence ID" value="KAK6590239.1"/>
    <property type="molecule type" value="Genomic_DNA"/>
</dbReference>
<dbReference type="PANTHER" id="PTHR46512:SF9">
    <property type="entry name" value="PEPTIDYLPROLYL ISOMERASE"/>
    <property type="match status" value="1"/>
</dbReference>
<proteinExistence type="inferred from homology"/>
<evidence type="ECO:0000256" key="6">
    <source>
        <dbReference type="ARBA" id="ARBA00022553"/>
    </source>
</evidence>
<evidence type="ECO:0000313" key="14">
    <source>
        <dbReference type="EMBL" id="KAK6590239.1"/>
    </source>
</evidence>
<feature type="repeat" description="TPR" evidence="11">
    <location>
        <begin position="116"/>
        <end position="149"/>
    </location>
</feature>
<comment type="subcellular location">
    <subcellularLocation>
        <location evidence="2">Cytoplasm</location>
    </subcellularLocation>
</comment>
<dbReference type="GO" id="GO:0003755">
    <property type="term" value="F:peptidyl-prolyl cis-trans isomerase activity"/>
    <property type="evidence" value="ECO:0007669"/>
    <property type="project" value="UniProtKB-EC"/>
</dbReference>
<protein>
    <recommendedName>
        <fullName evidence="4">peptidylprolyl isomerase</fullName>
        <ecNumber evidence="4">5.2.1.8</ecNumber>
    </recommendedName>
</protein>
<dbReference type="GO" id="GO:0005737">
    <property type="term" value="C:cytoplasm"/>
    <property type="evidence" value="ECO:0007669"/>
    <property type="project" value="UniProtKB-SubCell"/>
</dbReference>
<dbReference type="SMART" id="SM00028">
    <property type="entry name" value="TPR"/>
    <property type="match status" value="3"/>
</dbReference>
<sequence>MATMEDDKMEETTINSDSDEQKESCESMFDDSKSYKEKGNECYQMGNYEDARENYEKGIKLIEKIQEEDNEIDRDQLYELKQSLQLNLSMIYLKQEEWSKAINIAGEILKRDANSIKALYRRGLARMNFGMYEESREDFQSLLKLDPTNADAQKQLRVVRQKIIKDNEKNKSGYSKMFHSGGLYLDKQKDVEKRKKEERERRYEEYKKYVSEVKAKNSEISSDDESNKQEIIPFEEWEKKEIEKEKERANSKKLNRNNNENGENSDMSSKGNTIISSKKNSSNFEDDVELDDEDLKILQETKKMGYCYFKRELSEQEKEINKQFTPKLIDNNNKNDNNHPLSSNSVNNENSTLDSDKSRTGISSWNSKGTTFEDKDISENAKSLLKDILMRNNEIKDTFNENDSFITIVLDNIENLNGEASIAMVRGTRRFLFDFSVSLKCYYTFNEVDKHSFSINIPSLTSMCNEDDVFGIRDSNIQFIGNNSDEGRDLNQIKNFIIENFSLKLLKSSVSTFIDSVNNLY</sequence>
<dbReference type="GO" id="GO:0051087">
    <property type="term" value="F:protein-folding chaperone binding"/>
    <property type="evidence" value="ECO:0007669"/>
    <property type="project" value="InterPro"/>
</dbReference>
<comment type="catalytic activity">
    <reaction evidence="1">
        <text>[protein]-peptidylproline (omega=180) = [protein]-peptidylproline (omega=0)</text>
        <dbReference type="Rhea" id="RHEA:16237"/>
        <dbReference type="Rhea" id="RHEA-COMP:10747"/>
        <dbReference type="Rhea" id="RHEA-COMP:10748"/>
        <dbReference type="ChEBI" id="CHEBI:83833"/>
        <dbReference type="ChEBI" id="CHEBI:83834"/>
        <dbReference type="EC" id="5.2.1.8"/>
    </reaction>
</comment>
<dbReference type="InterPro" id="IPR019734">
    <property type="entry name" value="TPR_rpt"/>
</dbReference>
<evidence type="ECO:0000256" key="7">
    <source>
        <dbReference type="ARBA" id="ARBA00022737"/>
    </source>
</evidence>
<keyword evidence="15" id="KW-1185">Reference proteome</keyword>
<evidence type="ECO:0000256" key="11">
    <source>
        <dbReference type="PROSITE-ProRule" id="PRU00339"/>
    </source>
</evidence>
<evidence type="ECO:0000256" key="9">
    <source>
        <dbReference type="ARBA" id="ARBA00023110"/>
    </source>
</evidence>
<keyword evidence="9" id="KW-0697">Rotamase</keyword>
<feature type="compositionally biased region" description="Low complexity" evidence="12">
    <location>
        <begin position="327"/>
        <end position="344"/>
    </location>
</feature>
<feature type="region of interest" description="Disordered" evidence="12">
    <location>
        <begin position="327"/>
        <end position="365"/>
    </location>
</feature>
<dbReference type="InterPro" id="IPR011990">
    <property type="entry name" value="TPR-like_helical_dom_sf"/>
</dbReference>
<dbReference type="InterPro" id="IPR050754">
    <property type="entry name" value="FKBP4/5/8-like"/>
</dbReference>
<feature type="repeat" description="TPR" evidence="11">
    <location>
        <begin position="32"/>
        <end position="65"/>
    </location>
</feature>
<comment type="similarity">
    <text evidence="3">Belongs to the AHA1 family.</text>
</comment>
<keyword evidence="7" id="KW-0677">Repeat</keyword>
<dbReference type="GO" id="GO:0001671">
    <property type="term" value="F:ATPase activator activity"/>
    <property type="evidence" value="ECO:0007669"/>
    <property type="project" value="InterPro"/>
</dbReference>
<dbReference type="SUPFAM" id="SSF103111">
    <property type="entry name" value="Activator of Hsp90 ATPase, Aha1"/>
    <property type="match status" value="1"/>
</dbReference>
<dbReference type="PANTHER" id="PTHR46512">
    <property type="entry name" value="PEPTIDYLPROLYL ISOMERASE"/>
    <property type="match status" value="1"/>
</dbReference>
<dbReference type="InterPro" id="IPR036338">
    <property type="entry name" value="Aha1"/>
</dbReference>
<evidence type="ECO:0000256" key="4">
    <source>
        <dbReference type="ARBA" id="ARBA00013194"/>
    </source>
</evidence>
<dbReference type="PROSITE" id="PS50005">
    <property type="entry name" value="TPR"/>
    <property type="match status" value="2"/>
</dbReference>
<keyword evidence="10" id="KW-0413">Isomerase</keyword>
<keyword evidence="5" id="KW-0963">Cytoplasm</keyword>
<evidence type="ECO:0000256" key="2">
    <source>
        <dbReference type="ARBA" id="ARBA00004496"/>
    </source>
</evidence>
<feature type="domain" description="Activator of Hsp90 ATPase AHSA1-like N-terminal" evidence="13">
    <location>
        <begin position="374"/>
        <end position="509"/>
    </location>
</feature>
<evidence type="ECO:0000256" key="1">
    <source>
        <dbReference type="ARBA" id="ARBA00000971"/>
    </source>
</evidence>
<dbReference type="Pfam" id="PF13181">
    <property type="entry name" value="TPR_8"/>
    <property type="match status" value="1"/>
</dbReference>
<gene>
    <name evidence="14" type="ORF">RS030_172602</name>
</gene>
<comment type="caution">
    <text evidence="14">The sequence shown here is derived from an EMBL/GenBank/DDBJ whole genome shotgun (WGS) entry which is preliminary data.</text>
</comment>
<dbReference type="SUPFAM" id="SSF48452">
    <property type="entry name" value="TPR-like"/>
    <property type="match status" value="1"/>
</dbReference>
<feature type="compositionally biased region" description="Low complexity" evidence="12">
    <location>
        <begin position="256"/>
        <end position="283"/>
    </location>
</feature>
<keyword evidence="6" id="KW-0597">Phosphoprotein</keyword>
<feature type="region of interest" description="Disordered" evidence="12">
    <location>
        <begin position="242"/>
        <end position="286"/>
    </location>
</feature>
<organism evidence="14 15">
    <name type="scientific">Cryptosporidium xiaoi</name>
    <dbReference type="NCBI Taxonomy" id="659607"/>
    <lineage>
        <taxon>Eukaryota</taxon>
        <taxon>Sar</taxon>
        <taxon>Alveolata</taxon>
        <taxon>Apicomplexa</taxon>
        <taxon>Conoidasida</taxon>
        <taxon>Coccidia</taxon>
        <taxon>Eucoccidiorida</taxon>
        <taxon>Eimeriorina</taxon>
        <taxon>Cryptosporidiidae</taxon>
        <taxon>Cryptosporidium</taxon>
    </lineage>
</organism>
<dbReference type="Gene3D" id="3.15.10.20">
    <property type="entry name" value="Activator of Hsp90 ATPase Aha1, N-terminal domain"/>
    <property type="match status" value="1"/>
</dbReference>
<evidence type="ECO:0000256" key="3">
    <source>
        <dbReference type="ARBA" id="ARBA00006817"/>
    </source>
</evidence>
<evidence type="ECO:0000256" key="5">
    <source>
        <dbReference type="ARBA" id="ARBA00022490"/>
    </source>
</evidence>
<evidence type="ECO:0000313" key="15">
    <source>
        <dbReference type="Proteomes" id="UP001311799"/>
    </source>
</evidence>
<dbReference type="Proteomes" id="UP001311799">
    <property type="component" value="Unassembled WGS sequence"/>
</dbReference>
<dbReference type="Gene3D" id="1.25.40.10">
    <property type="entry name" value="Tetratricopeptide repeat domain"/>
    <property type="match status" value="1"/>
</dbReference>
<dbReference type="InterPro" id="IPR013105">
    <property type="entry name" value="TPR_2"/>
</dbReference>
<dbReference type="AlphaFoldDB" id="A0AAV9Y1K0"/>
<keyword evidence="8 11" id="KW-0802">TPR repeat</keyword>
<dbReference type="EC" id="5.2.1.8" evidence="4"/>
<dbReference type="InterPro" id="IPR015310">
    <property type="entry name" value="AHSA1-like_N"/>
</dbReference>
<reference evidence="14 15" key="1">
    <citation type="submission" date="2023-10" db="EMBL/GenBank/DDBJ databases">
        <title>Comparative genomics analysis reveals potential genetic determinants of host preference in Cryptosporidium xiaoi.</title>
        <authorList>
            <person name="Xiao L."/>
            <person name="Li J."/>
        </authorList>
    </citation>
    <scope>NUCLEOTIDE SEQUENCE [LARGE SCALE GENOMIC DNA]</scope>
    <source>
        <strain evidence="14 15">52996</strain>
    </source>
</reference>
<dbReference type="SMART" id="SM01000">
    <property type="entry name" value="Aha1_N"/>
    <property type="match status" value="1"/>
</dbReference>
<feature type="compositionally biased region" description="Basic and acidic residues" evidence="12">
    <location>
        <begin position="19"/>
        <end position="33"/>
    </location>
</feature>
<name>A0AAV9Y1K0_9CRYT</name>
<evidence type="ECO:0000256" key="10">
    <source>
        <dbReference type="ARBA" id="ARBA00023235"/>
    </source>
</evidence>
<feature type="region of interest" description="Disordered" evidence="12">
    <location>
        <begin position="1"/>
        <end position="33"/>
    </location>
</feature>